<dbReference type="AlphaFoldDB" id="A0AAD1MAS1"/>
<dbReference type="EMBL" id="AP022561">
    <property type="protein sequence ID" value="BBX06738.1"/>
    <property type="molecule type" value="Genomic_DNA"/>
</dbReference>
<organism evidence="1 2">
    <name type="scientific">Mycolicibacterium aichiense</name>
    <dbReference type="NCBI Taxonomy" id="1799"/>
    <lineage>
        <taxon>Bacteria</taxon>
        <taxon>Bacillati</taxon>
        <taxon>Actinomycetota</taxon>
        <taxon>Actinomycetes</taxon>
        <taxon>Mycobacteriales</taxon>
        <taxon>Mycobacteriaceae</taxon>
        <taxon>Mycolicibacterium</taxon>
    </lineage>
</organism>
<dbReference type="Proteomes" id="UP000467327">
    <property type="component" value="Chromosome"/>
</dbReference>
<dbReference type="KEGG" id="maic:MAIC_15410"/>
<reference evidence="1 2" key="1">
    <citation type="journal article" date="2019" name="Emerg. Microbes Infect.">
        <title>Comprehensive subspecies identification of 175 nontuberculous mycobacteria species based on 7547 genomic profiles.</title>
        <authorList>
            <person name="Matsumoto Y."/>
            <person name="Kinjo T."/>
            <person name="Motooka D."/>
            <person name="Nabeya D."/>
            <person name="Jung N."/>
            <person name="Uechi K."/>
            <person name="Horii T."/>
            <person name="Iida T."/>
            <person name="Fujita J."/>
            <person name="Nakamura S."/>
        </authorList>
    </citation>
    <scope>NUCLEOTIDE SEQUENCE [LARGE SCALE GENOMIC DNA]</scope>
    <source>
        <strain evidence="1 2">JCM 6376</strain>
    </source>
</reference>
<keyword evidence="2" id="KW-1185">Reference proteome</keyword>
<proteinExistence type="predicted"/>
<accession>A0AAD1MAS1</accession>
<name>A0AAD1MAS1_9MYCO</name>
<evidence type="ECO:0000313" key="2">
    <source>
        <dbReference type="Proteomes" id="UP000467327"/>
    </source>
</evidence>
<protein>
    <submittedName>
        <fullName evidence="1">Uncharacterized protein</fullName>
    </submittedName>
</protein>
<sequence length="90" mass="10163">MALTTAFATTARADDYYWPSPEAYAMAHDKKICNTVAETPIAHQIWAIVSIVMSQTNLNYKQTQKAIGYAIKASCPSYFPVFVDYMKQYP</sequence>
<gene>
    <name evidence="1" type="ORF">MAIC_15410</name>
</gene>
<evidence type="ECO:0000313" key="1">
    <source>
        <dbReference type="EMBL" id="BBX06738.1"/>
    </source>
</evidence>